<dbReference type="RefSeq" id="XP_033399970.1">
    <property type="nucleotide sequence ID" value="XM_033535588.1"/>
</dbReference>
<accession>A0A6A6BKQ7</accession>
<dbReference type="AlphaFoldDB" id="A0A6A6BKQ7"/>
<dbReference type="Proteomes" id="UP000799438">
    <property type="component" value="Unassembled WGS sequence"/>
</dbReference>
<gene>
    <name evidence="1" type="ORF">K452DRAFT_155420</name>
</gene>
<evidence type="ECO:0000313" key="1">
    <source>
        <dbReference type="EMBL" id="KAF2144258.1"/>
    </source>
</evidence>
<protein>
    <submittedName>
        <fullName evidence="1">Uncharacterized protein</fullName>
    </submittedName>
</protein>
<keyword evidence="2" id="KW-1185">Reference proteome</keyword>
<proteinExistence type="predicted"/>
<dbReference type="GeneID" id="54293082"/>
<organism evidence="1 2">
    <name type="scientific">Aplosporella prunicola CBS 121167</name>
    <dbReference type="NCBI Taxonomy" id="1176127"/>
    <lineage>
        <taxon>Eukaryota</taxon>
        <taxon>Fungi</taxon>
        <taxon>Dikarya</taxon>
        <taxon>Ascomycota</taxon>
        <taxon>Pezizomycotina</taxon>
        <taxon>Dothideomycetes</taxon>
        <taxon>Dothideomycetes incertae sedis</taxon>
        <taxon>Botryosphaeriales</taxon>
        <taxon>Aplosporellaceae</taxon>
        <taxon>Aplosporella</taxon>
    </lineage>
</organism>
<name>A0A6A6BKQ7_9PEZI</name>
<evidence type="ECO:0000313" key="2">
    <source>
        <dbReference type="Proteomes" id="UP000799438"/>
    </source>
</evidence>
<reference evidence="1" key="1">
    <citation type="journal article" date="2020" name="Stud. Mycol.">
        <title>101 Dothideomycetes genomes: a test case for predicting lifestyles and emergence of pathogens.</title>
        <authorList>
            <person name="Haridas S."/>
            <person name="Albert R."/>
            <person name="Binder M."/>
            <person name="Bloem J."/>
            <person name="Labutti K."/>
            <person name="Salamov A."/>
            <person name="Andreopoulos B."/>
            <person name="Baker S."/>
            <person name="Barry K."/>
            <person name="Bills G."/>
            <person name="Bluhm B."/>
            <person name="Cannon C."/>
            <person name="Castanera R."/>
            <person name="Culley D."/>
            <person name="Daum C."/>
            <person name="Ezra D."/>
            <person name="Gonzalez J."/>
            <person name="Henrissat B."/>
            <person name="Kuo A."/>
            <person name="Liang C."/>
            <person name="Lipzen A."/>
            <person name="Lutzoni F."/>
            <person name="Magnuson J."/>
            <person name="Mondo S."/>
            <person name="Nolan M."/>
            <person name="Ohm R."/>
            <person name="Pangilinan J."/>
            <person name="Park H.-J."/>
            <person name="Ramirez L."/>
            <person name="Alfaro M."/>
            <person name="Sun H."/>
            <person name="Tritt A."/>
            <person name="Yoshinaga Y."/>
            <person name="Zwiers L.-H."/>
            <person name="Turgeon B."/>
            <person name="Goodwin S."/>
            <person name="Spatafora J."/>
            <person name="Crous P."/>
            <person name="Grigoriev I."/>
        </authorList>
    </citation>
    <scope>NUCLEOTIDE SEQUENCE</scope>
    <source>
        <strain evidence="1">CBS 121167</strain>
    </source>
</reference>
<sequence>MGNLRAPSCASFQKAACRQAGGGGDVDREGIEGGVVSVKQRRADLSCHSILCPRGRPMMSAQRARRGRRLRGGLVLESRLWLSFMMSKGPGRAMLAVRSAGRGQRPALSLTVAVLYLDLQQILQRPPSLSVGWDRLFLKRAAPARRPRHLIRPPGCTEFRVCHYLPCPLPQ</sequence>
<dbReference type="EMBL" id="ML995480">
    <property type="protein sequence ID" value="KAF2144258.1"/>
    <property type="molecule type" value="Genomic_DNA"/>
</dbReference>